<reference evidence="6" key="1">
    <citation type="submission" date="2017-01" db="EMBL/GenBank/DDBJ databases">
        <authorList>
            <person name="Varghese N."/>
            <person name="Submissions S."/>
        </authorList>
    </citation>
    <scope>NUCLEOTIDE SEQUENCE [LARGE SCALE GENOMIC DNA]</scope>
    <source>
        <strain evidence="6">ATCC 700103</strain>
    </source>
</reference>
<dbReference type="Gene3D" id="3.40.190.10">
    <property type="entry name" value="Periplasmic binding protein-like II"/>
    <property type="match status" value="1"/>
</dbReference>
<dbReference type="Proteomes" id="UP000185669">
    <property type="component" value="Unassembled WGS sequence"/>
</dbReference>
<sequence>MRYPKMILIIIMVLFIFSFTIQAANYGGELNIKLQQRPINLNPIYAANKAEKIISQQIFDSLVTLNAEGELIPNLAKTWEINNQARVFRFKLRENIYFHPFQINGTLSSLSKRRVTAADWKWSLEYLAAPENKSPYANLLNKVKGYEEYRQGRSKEISGIKILDEYLLEIELKESYAPFIYNLTENAAVVLPEQAVLNNSKFFMEPIGTGAFVLNNFNPDQIILKKIDNYWKNNYRKEKLPYLDRIKIDFSANESEIKEYHNYDIYQLSSELYQKYSELEKTDNYQLKKTAENIYYYLGYNYNSSLKKVISDQNIKEYLRNSLNEINLEQNDDLLSFIFPFQYSKEASYIDQINNLVKKNNDNNLKDEAYPEQLNLVSNDSKNNKVIADLIKNELQEKKN</sequence>
<dbReference type="RefSeq" id="WP_076545262.1">
    <property type="nucleotide sequence ID" value="NZ_FTNC01000013.1"/>
</dbReference>
<dbReference type="SUPFAM" id="SSF53850">
    <property type="entry name" value="Periplasmic binding protein-like II"/>
    <property type="match status" value="1"/>
</dbReference>
<dbReference type="InterPro" id="IPR000914">
    <property type="entry name" value="SBP_5_dom"/>
</dbReference>
<accession>A0A1N6Y2A0</accession>
<evidence type="ECO:0000256" key="1">
    <source>
        <dbReference type="ARBA" id="ARBA00005695"/>
    </source>
</evidence>
<dbReference type="Pfam" id="PF00496">
    <property type="entry name" value="SBP_bac_5"/>
    <property type="match status" value="1"/>
</dbReference>
<evidence type="ECO:0000259" key="4">
    <source>
        <dbReference type="Pfam" id="PF00496"/>
    </source>
</evidence>
<dbReference type="GO" id="GO:0015833">
    <property type="term" value="P:peptide transport"/>
    <property type="evidence" value="ECO:0007669"/>
    <property type="project" value="TreeGrafter"/>
</dbReference>
<dbReference type="PANTHER" id="PTHR30290:SF9">
    <property type="entry name" value="OLIGOPEPTIDE-BINDING PROTEIN APPA"/>
    <property type="match status" value="1"/>
</dbReference>
<dbReference type="STRING" id="56779.SAMN05421834_11315"/>
<protein>
    <submittedName>
        <fullName evidence="5">Peptide/nickel transport system substrate-binding protein/oligopeptide transport system substrate-binding protein</fullName>
    </submittedName>
</protein>
<keyword evidence="2" id="KW-0813">Transport</keyword>
<proteinExistence type="inferred from homology"/>
<name>A0A1N6Y2A0_9FIRM</name>
<dbReference type="AlphaFoldDB" id="A0A1N6Y2A0"/>
<evidence type="ECO:0000313" key="6">
    <source>
        <dbReference type="Proteomes" id="UP000185669"/>
    </source>
</evidence>
<dbReference type="PANTHER" id="PTHR30290">
    <property type="entry name" value="PERIPLASMIC BINDING COMPONENT OF ABC TRANSPORTER"/>
    <property type="match status" value="1"/>
</dbReference>
<feature type="domain" description="Solute-binding protein family 5" evidence="4">
    <location>
        <begin position="70"/>
        <end position="317"/>
    </location>
</feature>
<keyword evidence="6" id="KW-1185">Reference proteome</keyword>
<dbReference type="EMBL" id="FTNC01000013">
    <property type="protein sequence ID" value="SIR08762.1"/>
    <property type="molecule type" value="Genomic_DNA"/>
</dbReference>
<dbReference type="InterPro" id="IPR039424">
    <property type="entry name" value="SBP_5"/>
</dbReference>
<gene>
    <name evidence="5" type="ORF">SAMN05421834_11315</name>
</gene>
<comment type="similarity">
    <text evidence="1">Belongs to the bacterial solute-binding protein 5 family.</text>
</comment>
<keyword evidence="3" id="KW-0732">Signal</keyword>
<evidence type="ECO:0000256" key="3">
    <source>
        <dbReference type="ARBA" id="ARBA00022729"/>
    </source>
</evidence>
<evidence type="ECO:0000313" key="5">
    <source>
        <dbReference type="EMBL" id="SIR08762.1"/>
    </source>
</evidence>
<dbReference type="OrthoDB" id="9772924at2"/>
<organism evidence="5 6">
    <name type="scientific">Halanaerobium kushneri</name>
    <dbReference type="NCBI Taxonomy" id="56779"/>
    <lineage>
        <taxon>Bacteria</taxon>
        <taxon>Bacillati</taxon>
        <taxon>Bacillota</taxon>
        <taxon>Clostridia</taxon>
        <taxon>Halanaerobiales</taxon>
        <taxon>Halanaerobiaceae</taxon>
        <taxon>Halanaerobium</taxon>
    </lineage>
</organism>
<evidence type="ECO:0000256" key="2">
    <source>
        <dbReference type="ARBA" id="ARBA00022448"/>
    </source>
</evidence>
<dbReference type="GO" id="GO:1904680">
    <property type="term" value="F:peptide transmembrane transporter activity"/>
    <property type="evidence" value="ECO:0007669"/>
    <property type="project" value="TreeGrafter"/>
</dbReference>
<dbReference type="CDD" id="cd00995">
    <property type="entry name" value="PBP2_NikA_DppA_OppA_like"/>
    <property type="match status" value="1"/>
</dbReference>